<evidence type="ECO:0000256" key="3">
    <source>
        <dbReference type="ARBA" id="ARBA00023270"/>
    </source>
</evidence>
<dbReference type="PRINTS" id="PR00146">
    <property type="entry name" value="DHPICSNTHASE"/>
</dbReference>
<accession>A0AAW7ZAC6</accession>
<reference evidence="7" key="2">
    <citation type="submission" date="2023-03" db="EMBL/GenBank/DDBJ databases">
        <authorList>
            <person name="Zhang Z."/>
        </authorList>
    </citation>
    <scope>NUCLEOTIDE SEQUENCE</scope>
    <source>
        <strain evidence="7">DSA</strain>
    </source>
</reference>
<evidence type="ECO:0000256" key="6">
    <source>
        <dbReference type="PIRSR" id="PIRSR001365-2"/>
    </source>
</evidence>
<dbReference type="PROSITE" id="PS00666">
    <property type="entry name" value="DHDPS_2"/>
    <property type="match status" value="1"/>
</dbReference>
<dbReference type="Proteomes" id="UP001172911">
    <property type="component" value="Unassembled WGS sequence"/>
</dbReference>
<evidence type="ECO:0000313" key="8">
    <source>
        <dbReference type="Proteomes" id="UP001172911"/>
    </source>
</evidence>
<dbReference type="PANTHER" id="PTHR12128">
    <property type="entry name" value="DIHYDRODIPICOLINATE SYNTHASE"/>
    <property type="match status" value="1"/>
</dbReference>
<dbReference type="RefSeq" id="WP_304540823.1">
    <property type="nucleotide sequence ID" value="NZ_JARPTC010000002.1"/>
</dbReference>
<keyword evidence="3" id="KW-0704">Schiff base</keyword>
<comment type="similarity">
    <text evidence="1 4">Belongs to the DapA family.</text>
</comment>
<dbReference type="CDD" id="cd00408">
    <property type="entry name" value="DHDPS-like"/>
    <property type="match status" value="1"/>
</dbReference>
<gene>
    <name evidence="7" type="ORF">P6N53_02255</name>
</gene>
<dbReference type="EMBL" id="JARPTC010000002">
    <property type="protein sequence ID" value="MDO7786044.1"/>
    <property type="molecule type" value="Genomic_DNA"/>
</dbReference>
<feature type="active site" description="Proton donor/acceptor" evidence="5">
    <location>
        <position position="134"/>
    </location>
</feature>
<reference evidence="7" key="1">
    <citation type="journal article" date="2023" name="J. Hazard. Mater.">
        <title>Anaerobic biodegradation of pyrene and benzo[a]pyrene by a new sulfate-reducing Desulforamulus aquiferis strain DSA.</title>
        <authorList>
            <person name="Zhang Z."/>
            <person name="Sun J."/>
            <person name="Gong X."/>
            <person name="Wang C."/>
            <person name="Wang H."/>
        </authorList>
    </citation>
    <scope>NUCLEOTIDE SEQUENCE</scope>
    <source>
        <strain evidence="7">DSA</strain>
    </source>
</reference>
<evidence type="ECO:0000313" key="7">
    <source>
        <dbReference type="EMBL" id="MDO7786044.1"/>
    </source>
</evidence>
<dbReference type="InterPro" id="IPR013785">
    <property type="entry name" value="Aldolase_TIM"/>
</dbReference>
<keyword evidence="2 4" id="KW-0456">Lyase</keyword>
<evidence type="ECO:0000256" key="2">
    <source>
        <dbReference type="ARBA" id="ARBA00023239"/>
    </source>
</evidence>
<sequence>MFKPEGIYVAMLTPFKDGKVNETVLRQIVEFQIQKGVHGLFPVSSCGEFIQMDFAEKIRCMEIVCDQAAGRVPVTPGVTAPNPNESIALAKEAKSMGCSGVVICPPYFLPITQETLEKHFELLADNVDIPVILYNIPIFTTPISYGIVERLSCKPNIVAMKDSSGSIIDAVHFMDKVRLMGQQDNFNFLIGREDGLFPALMLGAKGCMTACAGILPEVLLGIWDNYQKKDYDKAQELQFSFLNTLRTMNCLPFPVGFKLAMELRGFEMGEPLQPLSHTERAAMLDVRSRLEKVMGDLLGDYTVDIEKLMGKGS</sequence>
<evidence type="ECO:0000256" key="5">
    <source>
        <dbReference type="PIRSR" id="PIRSR001365-1"/>
    </source>
</evidence>
<dbReference type="AlphaFoldDB" id="A0AAW7ZAC6"/>
<evidence type="ECO:0000256" key="1">
    <source>
        <dbReference type="ARBA" id="ARBA00007592"/>
    </source>
</evidence>
<proteinExistence type="inferred from homology"/>
<dbReference type="InterPro" id="IPR002220">
    <property type="entry name" value="DapA-like"/>
</dbReference>
<comment type="caution">
    <text evidence="7">The sequence shown here is derived from an EMBL/GenBank/DDBJ whole genome shotgun (WGS) entry which is preliminary data.</text>
</comment>
<dbReference type="InterPro" id="IPR020625">
    <property type="entry name" value="Schiff_base-form_aldolases_AS"/>
</dbReference>
<dbReference type="Pfam" id="PF00701">
    <property type="entry name" value="DHDPS"/>
    <property type="match status" value="1"/>
</dbReference>
<dbReference type="SMART" id="SM01130">
    <property type="entry name" value="DHDPS"/>
    <property type="match status" value="1"/>
</dbReference>
<feature type="active site" description="Schiff-base intermediate with substrate" evidence="5">
    <location>
        <position position="161"/>
    </location>
</feature>
<evidence type="ECO:0000256" key="4">
    <source>
        <dbReference type="PIRNR" id="PIRNR001365"/>
    </source>
</evidence>
<dbReference type="Gene3D" id="3.20.20.70">
    <property type="entry name" value="Aldolase class I"/>
    <property type="match status" value="1"/>
</dbReference>
<keyword evidence="8" id="KW-1185">Reference proteome</keyword>
<dbReference type="PANTHER" id="PTHR12128:SF66">
    <property type="entry name" value="4-HYDROXY-2-OXOGLUTARATE ALDOLASE, MITOCHONDRIAL"/>
    <property type="match status" value="1"/>
</dbReference>
<dbReference type="GO" id="GO:0005829">
    <property type="term" value="C:cytosol"/>
    <property type="evidence" value="ECO:0007669"/>
    <property type="project" value="TreeGrafter"/>
</dbReference>
<protein>
    <submittedName>
        <fullName evidence="7">Dihydrodipicolinate synthase family protein</fullName>
    </submittedName>
</protein>
<name>A0AAW7ZAC6_9FIRM</name>
<organism evidence="7 8">
    <name type="scientific">Desulforamulus aquiferis</name>
    <dbReference type="NCBI Taxonomy" id="1397668"/>
    <lineage>
        <taxon>Bacteria</taxon>
        <taxon>Bacillati</taxon>
        <taxon>Bacillota</taxon>
        <taxon>Clostridia</taxon>
        <taxon>Eubacteriales</taxon>
        <taxon>Peptococcaceae</taxon>
        <taxon>Desulforamulus</taxon>
    </lineage>
</organism>
<dbReference type="PIRSF" id="PIRSF001365">
    <property type="entry name" value="DHDPS"/>
    <property type="match status" value="1"/>
</dbReference>
<dbReference type="GO" id="GO:0008840">
    <property type="term" value="F:4-hydroxy-tetrahydrodipicolinate synthase activity"/>
    <property type="evidence" value="ECO:0007669"/>
    <property type="project" value="TreeGrafter"/>
</dbReference>
<feature type="binding site" evidence="6">
    <location>
        <position position="208"/>
    </location>
    <ligand>
        <name>pyruvate</name>
        <dbReference type="ChEBI" id="CHEBI:15361"/>
    </ligand>
</feature>
<dbReference type="SUPFAM" id="SSF51569">
    <property type="entry name" value="Aldolase"/>
    <property type="match status" value="1"/>
</dbReference>
<dbReference type="GO" id="GO:0044281">
    <property type="term" value="P:small molecule metabolic process"/>
    <property type="evidence" value="ECO:0007669"/>
    <property type="project" value="UniProtKB-ARBA"/>
</dbReference>